<sequence length="257" mass="28721">MQGMLYYLFLKGGTKEFNGVKVHSVELWDVQTGKLVAGELGSSVGSIYTSLTGFVVKDDTQDNNNNNNNNISILKSKKTRSRYSGCGTVQLAGLGKLLQKCGFQLWDLGMTMDYKVALGGIELPRMQFLQKYRHLRDLPNISLQCPSKHNAQEIIRNIDVPRNNDASATAAVEQKCDHEVGATTDDRHQDAPMSSSQHLNPPNVSKKHQKRLLRIQKRKDAKAKAKTEHEPNKQNNESSQNPVDEEMSLPDSKQTSQ</sequence>
<keyword evidence="2 5" id="KW-0808">Transferase</keyword>
<accession>X6M5Y5</accession>
<keyword evidence="6" id="KW-1185">Reference proteome</keyword>
<dbReference type="EMBL" id="ASPP01024130">
    <property type="protein sequence ID" value="ETO09339.1"/>
    <property type="molecule type" value="Genomic_DNA"/>
</dbReference>
<evidence type="ECO:0000256" key="2">
    <source>
        <dbReference type="ARBA" id="ARBA00022679"/>
    </source>
</evidence>
<dbReference type="Proteomes" id="UP000023152">
    <property type="component" value="Unassembled WGS sequence"/>
</dbReference>
<protein>
    <submittedName>
        <fullName evidence="5">Leu/Phe-tRNA protein transferase</fullName>
    </submittedName>
</protein>
<reference evidence="5 6" key="1">
    <citation type="journal article" date="2013" name="Curr. Biol.">
        <title>The Genome of the Foraminiferan Reticulomyxa filosa.</title>
        <authorList>
            <person name="Glockner G."/>
            <person name="Hulsmann N."/>
            <person name="Schleicher M."/>
            <person name="Noegel A.A."/>
            <person name="Eichinger L."/>
            <person name="Gallinger C."/>
            <person name="Pawlowski J."/>
            <person name="Sierra R."/>
            <person name="Euteneuer U."/>
            <person name="Pillet L."/>
            <person name="Moustafa A."/>
            <person name="Platzer M."/>
            <person name="Groth M."/>
            <person name="Szafranski K."/>
            <person name="Schliwa M."/>
        </authorList>
    </citation>
    <scope>NUCLEOTIDE SEQUENCE [LARGE SCALE GENOMIC DNA]</scope>
</reference>
<feature type="compositionally biased region" description="Polar residues" evidence="4">
    <location>
        <begin position="192"/>
        <end position="203"/>
    </location>
</feature>
<dbReference type="InterPro" id="IPR016181">
    <property type="entry name" value="Acyl_CoA_acyltransferase"/>
</dbReference>
<dbReference type="InterPro" id="IPR042203">
    <property type="entry name" value="Leu/Phe-tRNA_Trfase_C"/>
</dbReference>
<feature type="region of interest" description="Disordered" evidence="4">
    <location>
        <begin position="183"/>
        <end position="257"/>
    </location>
</feature>
<dbReference type="SUPFAM" id="SSF55729">
    <property type="entry name" value="Acyl-CoA N-acyltransferases (Nat)"/>
    <property type="match status" value="1"/>
</dbReference>
<evidence type="ECO:0000256" key="4">
    <source>
        <dbReference type="SAM" id="MobiDB-lite"/>
    </source>
</evidence>
<dbReference type="OrthoDB" id="2122564at2759"/>
<evidence type="ECO:0000256" key="1">
    <source>
        <dbReference type="ARBA" id="ARBA00022490"/>
    </source>
</evidence>
<dbReference type="AlphaFoldDB" id="X6M5Y5"/>
<gene>
    <name evidence="5" type="ORF">RFI_28037</name>
</gene>
<dbReference type="InterPro" id="IPR004616">
    <property type="entry name" value="Leu/Phe-tRNA_Trfase"/>
</dbReference>
<keyword evidence="3" id="KW-0012">Acyltransferase</keyword>
<proteinExistence type="predicted"/>
<dbReference type="Gene3D" id="3.40.630.70">
    <property type="entry name" value="Leucyl/phenylalanyl-tRNA-protein transferase, C-terminal domain"/>
    <property type="match status" value="1"/>
</dbReference>
<evidence type="ECO:0000256" key="3">
    <source>
        <dbReference type="ARBA" id="ARBA00023315"/>
    </source>
</evidence>
<comment type="caution">
    <text evidence="5">The sequence shown here is derived from an EMBL/GenBank/DDBJ whole genome shotgun (WGS) entry which is preliminary data.</text>
</comment>
<feature type="compositionally biased region" description="Polar residues" evidence="4">
    <location>
        <begin position="233"/>
        <end position="242"/>
    </location>
</feature>
<dbReference type="GO" id="GO:0008914">
    <property type="term" value="F:leucyl-tRNA--protein transferase activity"/>
    <property type="evidence" value="ECO:0007669"/>
    <property type="project" value="InterPro"/>
</dbReference>
<dbReference type="PANTHER" id="PTHR30098">
    <property type="entry name" value="LEUCYL/PHENYLALANYL-TRNA--PROTEIN TRANSFERASE"/>
    <property type="match status" value="1"/>
</dbReference>
<feature type="compositionally biased region" description="Basic and acidic residues" evidence="4">
    <location>
        <begin position="222"/>
        <end position="232"/>
    </location>
</feature>
<dbReference type="PANTHER" id="PTHR30098:SF2">
    <property type="entry name" value="LEUCYL_PHENYLALANYL-TRNA--PROTEIN TRANSFERASE"/>
    <property type="match status" value="1"/>
</dbReference>
<organism evidence="5 6">
    <name type="scientific">Reticulomyxa filosa</name>
    <dbReference type="NCBI Taxonomy" id="46433"/>
    <lineage>
        <taxon>Eukaryota</taxon>
        <taxon>Sar</taxon>
        <taxon>Rhizaria</taxon>
        <taxon>Retaria</taxon>
        <taxon>Foraminifera</taxon>
        <taxon>Monothalamids</taxon>
        <taxon>Reticulomyxidae</taxon>
        <taxon>Reticulomyxa</taxon>
    </lineage>
</organism>
<name>X6M5Y5_RETFI</name>
<evidence type="ECO:0000313" key="5">
    <source>
        <dbReference type="EMBL" id="ETO09339.1"/>
    </source>
</evidence>
<dbReference type="GO" id="GO:0030163">
    <property type="term" value="P:protein catabolic process"/>
    <property type="evidence" value="ECO:0007669"/>
    <property type="project" value="InterPro"/>
</dbReference>
<feature type="compositionally biased region" description="Basic residues" evidence="4">
    <location>
        <begin position="205"/>
        <end position="221"/>
    </location>
</feature>
<evidence type="ECO:0000313" key="6">
    <source>
        <dbReference type="Proteomes" id="UP000023152"/>
    </source>
</evidence>
<keyword evidence="1" id="KW-0963">Cytoplasm</keyword>
<dbReference type="GO" id="GO:0005737">
    <property type="term" value="C:cytoplasm"/>
    <property type="evidence" value="ECO:0007669"/>
    <property type="project" value="TreeGrafter"/>
</dbReference>